<dbReference type="GO" id="GO:0016459">
    <property type="term" value="C:myosin complex"/>
    <property type="evidence" value="ECO:0007669"/>
    <property type="project" value="UniProtKB-KW"/>
</dbReference>
<feature type="compositionally biased region" description="Basic and acidic residues" evidence="16">
    <location>
        <begin position="1154"/>
        <end position="1164"/>
    </location>
</feature>
<keyword evidence="5" id="KW-0479">Metal-binding</keyword>
<dbReference type="CDD" id="cd01385">
    <property type="entry name" value="MYSc_Myo9"/>
    <property type="match status" value="1"/>
</dbReference>
<dbReference type="Pfam" id="PF00620">
    <property type="entry name" value="RhoGAP"/>
    <property type="match status" value="2"/>
</dbReference>
<evidence type="ECO:0000256" key="6">
    <source>
        <dbReference type="ARBA" id="ARBA00022737"/>
    </source>
</evidence>
<dbReference type="InterPro" id="IPR000048">
    <property type="entry name" value="IQ_motif_EF-hand-BS"/>
</dbReference>
<dbReference type="PANTHER" id="PTHR46184">
    <property type="entry name" value="UNCONVENTIONAL MYOSIN-IXB-LIKE PROTEIN"/>
    <property type="match status" value="1"/>
</dbReference>
<dbReference type="PANTHER" id="PTHR46184:SF2">
    <property type="entry name" value="UNCONVENTIONAL MYOSIN-IXB"/>
    <property type="match status" value="1"/>
</dbReference>
<dbReference type="FunFam" id="1.20.58.530:FF:000005">
    <property type="entry name" value="unconventional myosin-IXa isoform X1"/>
    <property type="match status" value="1"/>
</dbReference>
<feature type="region of interest" description="Disordered" evidence="16">
    <location>
        <begin position="2308"/>
        <end position="2339"/>
    </location>
</feature>
<reference evidence="21" key="1">
    <citation type="submission" date="2023-03" db="EMBL/GenBank/DDBJ databases">
        <title>Electrophorus voltai genome.</title>
        <authorList>
            <person name="Bian C."/>
        </authorList>
    </citation>
    <scope>NUCLEOTIDE SEQUENCE</scope>
    <source>
        <strain evidence="21">CB-2022</strain>
        <tissue evidence="21">Muscle</tissue>
    </source>
</reference>
<evidence type="ECO:0000256" key="7">
    <source>
        <dbReference type="ARBA" id="ARBA00022741"/>
    </source>
</evidence>
<keyword evidence="13 15" id="KW-0505">Motor protein</keyword>
<dbReference type="SMART" id="SM00324">
    <property type="entry name" value="RhoGAP"/>
    <property type="match status" value="1"/>
</dbReference>
<dbReference type="SUPFAM" id="SSF54236">
    <property type="entry name" value="Ubiquitin-like"/>
    <property type="match status" value="1"/>
</dbReference>
<dbReference type="SMART" id="SM00242">
    <property type="entry name" value="MYSc"/>
    <property type="match status" value="1"/>
</dbReference>
<evidence type="ECO:0000313" key="21">
    <source>
        <dbReference type="EMBL" id="KAK1805884.1"/>
    </source>
</evidence>
<dbReference type="FunFam" id="3.40.850.10:FF:000013">
    <property type="entry name" value="unconventional myosin-IXa isoform X1"/>
    <property type="match status" value="1"/>
</dbReference>
<evidence type="ECO:0000259" key="18">
    <source>
        <dbReference type="PROSITE" id="PS50200"/>
    </source>
</evidence>
<evidence type="ECO:0000256" key="9">
    <source>
        <dbReference type="ARBA" id="ARBA00022833"/>
    </source>
</evidence>
<organism evidence="21 22">
    <name type="scientific">Electrophorus voltai</name>
    <dbReference type="NCBI Taxonomy" id="2609070"/>
    <lineage>
        <taxon>Eukaryota</taxon>
        <taxon>Metazoa</taxon>
        <taxon>Chordata</taxon>
        <taxon>Craniata</taxon>
        <taxon>Vertebrata</taxon>
        <taxon>Euteleostomi</taxon>
        <taxon>Actinopterygii</taxon>
        <taxon>Neopterygii</taxon>
        <taxon>Teleostei</taxon>
        <taxon>Ostariophysi</taxon>
        <taxon>Gymnotiformes</taxon>
        <taxon>Gymnotoidei</taxon>
        <taxon>Gymnotidae</taxon>
        <taxon>Electrophorus</taxon>
    </lineage>
</organism>
<dbReference type="GO" id="GO:0072673">
    <property type="term" value="P:lamellipodium morphogenesis"/>
    <property type="evidence" value="ECO:0007669"/>
    <property type="project" value="TreeGrafter"/>
</dbReference>
<dbReference type="Gene3D" id="3.30.60.20">
    <property type="match status" value="1"/>
</dbReference>
<keyword evidence="6" id="KW-0677">Repeat</keyword>
<keyword evidence="4" id="KW-0963">Cytoplasm</keyword>
<dbReference type="SUPFAM" id="SSF57889">
    <property type="entry name" value="Cysteine-rich domain"/>
    <property type="match status" value="1"/>
</dbReference>
<dbReference type="FunFam" id="1.10.10.820:FF:000001">
    <property type="entry name" value="Myosin heavy chain"/>
    <property type="match status" value="1"/>
</dbReference>
<feature type="region of interest" description="Disordered" evidence="16">
    <location>
        <begin position="1062"/>
        <end position="1098"/>
    </location>
</feature>
<proteinExistence type="inferred from homology"/>
<evidence type="ECO:0000256" key="14">
    <source>
        <dbReference type="ARBA" id="ARBA00023203"/>
    </source>
</evidence>
<feature type="compositionally biased region" description="Basic and acidic residues" evidence="16">
    <location>
        <begin position="1171"/>
        <end position="1188"/>
    </location>
</feature>
<dbReference type="InterPro" id="IPR001609">
    <property type="entry name" value="Myosin_head_motor_dom-like"/>
</dbReference>
<evidence type="ECO:0000256" key="11">
    <source>
        <dbReference type="ARBA" id="ARBA00023054"/>
    </source>
</evidence>
<dbReference type="SUPFAM" id="SSF52540">
    <property type="entry name" value="P-loop containing nucleoside triphosphate hydrolases"/>
    <property type="match status" value="1"/>
</dbReference>
<evidence type="ECO:0000259" key="17">
    <source>
        <dbReference type="PROSITE" id="PS50081"/>
    </source>
</evidence>
<feature type="compositionally biased region" description="Polar residues" evidence="16">
    <location>
        <begin position="2314"/>
        <end position="2323"/>
    </location>
</feature>
<gene>
    <name evidence="21" type="ORF">P4O66_012926</name>
</gene>
<dbReference type="GO" id="GO:0016887">
    <property type="term" value="F:ATP hydrolysis activity"/>
    <property type="evidence" value="ECO:0007669"/>
    <property type="project" value="TreeGrafter"/>
</dbReference>
<dbReference type="GO" id="GO:0030027">
    <property type="term" value="C:lamellipodium"/>
    <property type="evidence" value="ECO:0007669"/>
    <property type="project" value="TreeGrafter"/>
</dbReference>
<dbReference type="InterPro" id="IPR046987">
    <property type="entry name" value="Myo9"/>
</dbReference>
<keyword evidence="12 15" id="KW-0518">Myosin</keyword>
<comment type="caution">
    <text evidence="21">The sequence shown here is derived from an EMBL/GenBank/DDBJ whole genome shotgun (WGS) entry which is preliminary data.</text>
</comment>
<feature type="compositionally biased region" description="Low complexity" evidence="16">
    <location>
        <begin position="1410"/>
        <end position="1422"/>
    </location>
</feature>
<accession>A0AAD8ZV72</accession>
<feature type="region of interest" description="Disordered" evidence="16">
    <location>
        <begin position="2216"/>
        <end position="2243"/>
    </location>
</feature>
<dbReference type="Pfam" id="PF00063">
    <property type="entry name" value="Myosin_head"/>
    <property type="match status" value="2"/>
</dbReference>
<dbReference type="SUPFAM" id="SSF48350">
    <property type="entry name" value="GTPase activation domain, GAP"/>
    <property type="match status" value="1"/>
</dbReference>
<evidence type="ECO:0000259" key="19">
    <source>
        <dbReference type="PROSITE" id="PS50238"/>
    </source>
</evidence>
<dbReference type="PROSITE" id="PS50238">
    <property type="entry name" value="RHOGAP"/>
    <property type="match status" value="1"/>
</dbReference>
<dbReference type="InterPro" id="IPR000198">
    <property type="entry name" value="RhoGAP_dom"/>
</dbReference>
<evidence type="ECO:0000259" key="20">
    <source>
        <dbReference type="PROSITE" id="PS51456"/>
    </source>
</evidence>
<feature type="region of interest" description="Disordered" evidence="16">
    <location>
        <begin position="1717"/>
        <end position="1737"/>
    </location>
</feature>
<feature type="region of interest" description="Disordered" evidence="16">
    <location>
        <begin position="2359"/>
        <end position="2391"/>
    </location>
</feature>
<feature type="region of interest" description="Disordered" evidence="16">
    <location>
        <begin position="1863"/>
        <end position="1883"/>
    </location>
</feature>
<dbReference type="FunFam" id="1.20.120.720:FF:000003">
    <property type="entry name" value="Putative unconventional myosin-IXa"/>
    <property type="match status" value="1"/>
</dbReference>
<feature type="domain" description="Phorbol-ester/DAG-type" evidence="17">
    <location>
        <begin position="1889"/>
        <end position="1938"/>
    </location>
</feature>
<dbReference type="InterPro" id="IPR029071">
    <property type="entry name" value="Ubiquitin-like_domsf"/>
</dbReference>
<dbReference type="Gene3D" id="1.10.555.10">
    <property type="entry name" value="Rho GTPase activation protein"/>
    <property type="match status" value="1"/>
</dbReference>
<evidence type="ECO:0000256" key="15">
    <source>
        <dbReference type="PROSITE-ProRule" id="PRU00782"/>
    </source>
</evidence>
<comment type="subcellular location">
    <subcellularLocation>
        <location evidence="1">Cytoplasm</location>
    </subcellularLocation>
</comment>
<feature type="binding site" evidence="15">
    <location>
        <begin position="239"/>
        <end position="246"/>
    </location>
    <ligand>
        <name>ATP</name>
        <dbReference type="ChEBI" id="CHEBI:30616"/>
    </ligand>
</feature>
<keyword evidence="7 15" id="KW-0547">Nucleotide-binding</keyword>
<sequence>MSVTDGDGPASHDGRAYVLQIYPRLSLETALCCKLRVHKEATAAAVIQDAAASLGLDRAGHYVLAEVKESGGEEWVLEATDLPVHRVLLWPRKAQDEHPQSDGFYFLLQERNRDGSICYVHLQGAAGAEADSQRLVARGFLPPRQEDVADLCNLPTLTEDTILENLRRRFKKKKIYTYAGSILVAINPFKFLPIYNPKYVKMYENHQLGKLEPHIFAIADVSYYAMLRKRINQCIVISGESGSGKTQSTNFLIHCLTALSQKGYASGVERTILGAGPVLEAFGNAKTAHNNNSSRFGKFIQVNYLESGVVRGAVVEKYLLEKSRLVSREKNERNYHVFYYLLVGASEAERKEYKLLQPEDYYYLKQQSFAIEDADDLRHDFERLQQAMEMVGFLPATKRQIFSVLSAILYLGNVTYRRKSTGRDEGLDAGPPEVLANLSDLLKVKEELLVEALTKRKTVTVNDKLILPYSHSEAITARDSMAKSLYSALFDWIVLRINHALLNKKDMEESVECLSIGVLDIFGFEDFATNSFEQFCINYANEQLQYYFNQHIFTLEQEEYQMEGITWHNIDYTDNVGCIHLISKKPTGLLYLLDEESNFPHATDKTLLAKFKQQHERNAYFVPTPVMEPAFVILHFAGKVKYQIKDFREKNTDHMRPDIVALLRSSNSAYVRHLIGMDPVAMFRWGILRSALRALAAFNEAGRRRAAKSTGVVRPISRVPLGELQRANTSIERMYRRTSMLDFSFDLSEERPLEAFEDIFASYESKKDMHAQIINSIKDLQLDGEDPRKLLQSWGRLRFPRHLLQKNKGTKTKQLIPKNLLDSRSLKFIVGLHDRTTKSLLHLHKKKKPPSISAQFQTSLSKLLETLGKAEPFFIRCIRSNAEKKEMCFDEALVLQQLCYTGMLETVRIRRSGYGAKYTFQEFIGQFRVLLPRKAPSQEDISTLLQNLGLDSETYQIGKTKVYLKEPERQKLLDALHKDVMRKIIFLQRWFRAKLQRRHFLQLRAATVFVQRSWRVCQQRRCWAASRIQATWRGSRQRAVYRHRRTSVTKIQALVRGQSARRRCLGSEEERGGGGGGGGKAARQAAEAARQVREAEERQREVQEQAAWLALQAQRQEEEQRQVKGQQPSTVTKPTGRKAKPELVQAEAGPQHRAAVEDGGKQDYETVSMELNEKESEEKDPEDHKDLKASTIELPGETSPKTADKVFPEELTGSKITSTSSVPERASTCVSPKEDKGPQPGSPATLSEACRPKAPPMSKQTTSRSQEKRELRRQRGLEHSHRESVRAASVGKDEPVPKPESRHAERTDSRELDQYTFVAWKVEKAKKESKDEGEKVKRDTKDRGEVPEREAKEAAACPVRPTVLALEVPGSKPERSHRSELPGLPGTDTQQAASKPSAAKYTAGMEKSRSSSGQPESSPPASRNQGDKKHKMLQMSLSRSLDDVYEMDGTGSLRDIPAGVQGNMPLRKGPRRRRRLDFMRNCLTLKSAEMEDIEYWNFELHPSIPLQQVHIADTPGHNASRLPSCEAADPVAPRPIQFLTDLCFVTQTLPRVVEVPHGGKAGAAKRAAHQDGPPVPPATPERHSWISYKLFTTELVEGFGVLSCSDDRALSELSFQWGVGQQARQKPRQTQVAYSWSKTRTASKLCKTLRIIQRERHRQRRTRWASWHERGLLTVVRLCERPTGFLRKILKKRPHKEAQTPEDGELTMAAALAEKTEVPCPSRPHHLEPPTGRLSRNPTIKISRATRVTEQWNASLDREITNANELRHLDEFLGNQVNDLRSRGKQLSGTENIFITATMQFRENIKSMYCLPKPHTGYKGLMRSYQKKVISLAGEKQKGEVQLVVNLFQSVLDGFIRGEIKREEAEPAKPPKGRKKRRKKDKNLESPLDHMFTHYQVNVMQSCDQCSSYIWGMEKAYMCSCCRMVCHKKCLSKIVTDCSTFCSKKTEEDSGSQHFGVRVIHLTSDKVPVPVVLEIMLEHVEMNGLYTEGIYRKSGSANRMKELRQLLEAGKSLPARPGSTVAALKSTAWVWDGFVLCMLLCKESLSSNVRMSPDPNKVCLEDYPIHAVTGLVKQWLRELPDPLMTFHLYNDFLHAVELPEKLEQVHAIYRVVEQLPQANFCTLERLIFHLVRVSREEKSNRMTPNSLAIVFAPCILRGPDSDDPLLSMKDVAKTTTCVEMLINEQIKSYNEKMEEIEQLEFAEALAKNQLKLKRNNTVREKPSSNLCAVPENEPLDSDTEERNLEEQIKSIKQEKEELACRLPDMEQPGSDQENQDSEASASSDSLLDERALGLDMEVKTVAVPRTPNPACSAKATSSPSTQCAPLGGVSSPTRSTPRDQLQRRLPIIPRTVRLPPGVLTHPAVQSLPPRKAKSLTLVQRRTQPSRRKDSVQSLFVGPGAELFFPPV</sequence>
<dbReference type="Gene3D" id="1.20.58.530">
    <property type="match status" value="1"/>
</dbReference>
<evidence type="ECO:0008006" key="23">
    <source>
        <dbReference type="Google" id="ProtNLM"/>
    </source>
</evidence>
<dbReference type="Gene3D" id="1.20.5.4820">
    <property type="match status" value="1"/>
</dbReference>
<dbReference type="InterPro" id="IPR036023">
    <property type="entry name" value="MYSc_Myo9"/>
</dbReference>
<dbReference type="PROSITE" id="PS50096">
    <property type="entry name" value="IQ"/>
    <property type="match status" value="2"/>
</dbReference>
<feature type="region of interest" description="Disordered" evidence="16">
    <location>
        <begin position="1561"/>
        <end position="1580"/>
    </location>
</feature>
<keyword evidence="22" id="KW-1185">Reference proteome</keyword>
<dbReference type="PROSITE" id="PS50200">
    <property type="entry name" value="RA"/>
    <property type="match status" value="1"/>
</dbReference>
<keyword evidence="14 15" id="KW-0009">Actin-binding</keyword>
<dbReference type="SMART" id="SM00314">
    <property type="entry name" value="RA"/>
    <property type="match status" value="1"/>
</dbReference>
<keyword evidence="10 15" id="KW-0067">ATP-binding</keyword>
<dbReference type="FunFam" id="3.40.850.10:FF:000008">
    <property type="entry name" value="Putative unconventional myosin-IXa"/>
    <property type="match status" value="1"/>
</dbReference>
<evidence type="ECO:0000256" key="10">
    <source>
        <dbReference type="ARBA" id="ARBA00022840"/>
    </source>
</evidence>
<feature type="region of interest" description="Disordered" evidence="16">
    <location>
        <begin position="2264"/>
        <end position="2285"/>
    </location>
</feature>
<evidence type="ECO:0000256" key="5">
    <source>
        <dbReference type="ARBA" id="ARBA00022723"/>
    </source>
</evidence>
<feature type="domain" description="Rho-GAP" evidence="19">
    <location>
        <begin position="1960"/>
        <end position="2189"/>
    </location>
</feature>
<name>A0AAD8ZV72_9TELE</name>
<comment type="similarity">
    <text evidence="2 15">Belongs to the TRAFAC class myosin-kinesin ATPase superfamily. Myosin family.</text>
</comment>
<dbReference type="PROSITE" id="PS50081">
    <property type="entry name" value="ZF_DAG_PE_2"/>
    <property type="match status" value="1"/>
</dbReference>
<dbReference type="GO" id="GO:0051015">
    <property type="term" value="F:actin filament binding"/>
    <property type="evidence" value="ECO:0007669"/>
    <property type="project" value="TreeGrafter"/>
</dbReference>
<evidence type="ECO:0000256" key="13">
    <source>
        <dbReference type="ARBA" id="ARBA00023175"/>
    </source>
</evidence>
<evidence type="ECO:0000256" key="8">
    <source>
        <dbReference type="ARBA" id="ARBA00022771"/>
    </source>
</evidence>
<feature type="compositionally biased region" description="Basic and acidic residues" evidence="16">
    <location>
        <begin position="1321"/>
        <end position="1353"/>
    </location>
</feature>
<evidence type="ECO:0000256" key="16">
    <source>
        <dbReference type="SAM" id="MobiDB-lite"/>
    </source>
</evidence>
<dbReference type="GO" id="GO:0048731">
    <property type="term" value="P:system development"/>
    <property type="evidence" value="ECO:0007669"/>
    <property type="project" value="UniProtKB-ARBA"/>
</dbReference>
<dbReference type="Gene3D" id="1.20.5.190">
    <property type="match status" value="1"/>
</dbReference>
<evidence type="ECO:0000256" key="4">
    <source>
        <dbReference type="ARBA" id="ARBA00022490"/>
    </source>
</evidence>
<feature type="region of interest" description="Actin-binding" evidence="15">
    <location>
        <begin position="860"/>
        <end position="882"/>
    </location>
</feature>
<feature type="domain" description="Ras-associating" evidence="18">
    <location>
        <begin position="15"/>
        <end position="113"/>
    </location>
</feature>
<dbReference type="GO" id="GO:0005524">
    <property type="term" value="F:ATP binding"/>
    <property type="evidence" value="ECO:0007669"/>
    <property type="project" value="UniProtKB-UniRule"/>
</dbReference>
<feature type="domain" description="Myosin motor" evidence="20">
    <location>
        <begin position="146"/>
        <end position="978"/>
    </location>
</feature>
<dbReference type="GO" id="GO:0000146">
    <property type="term" value="F:microfilament motor activity"/>
    <property type="evidence" value="ECO:0007669"/>
    <property type="project" value="InterPro"/>
</dbReference>
<dbReference type="InterPro" id="IPR002219">
    <property type="entry name" value="PKC_DAG/PE"/>
</dbReference>
<feature type="compositionally biased region" description="Polar residues" evidence="16">
    <location>
        <begin position="1123"/>
        <end position="1133"/>
    </location>
</feature>
<dbReference type="SMART" id="SM00015">
    <property type="entry name" value="IQ"/>
    <property type="match status" value="3"/>
</dbReference>
<dbReference type="GO" id="GO:0005737">
    <property type="term" value="C:cytoplasm"/>
    <property type="evidence" value="ECO:0007669"/>
    <property type="project" value="UniProtKB-SubCell"/>
</dbReference>
<dbReference type="InterPro" id="IPR000159">
    <property type="entry name" value="RA_dom"/>
</dbReference>
<evidence type="ECO:0000313" key="22">
    <source>
        <dbReference type="Proteomes" id="UP001239994"/>
    </source>
</evidence>
<dbReference type="GO" id="GO:0001726">
    <property type="term" value="C:ruffle"/>
    <property type="evidence" value="ECO:0007669"/>
    <property type="project" value="TreeGrafter"/>
</dbReference>
<keyword evidence="11" id="KW-0175">Coiled coil</keyword>
<evidence type="ECO:0000256" key="3">
    <source>
        <dbReference type="ARBA" id="ARBA00022468"/>
    </source>
</evidence>
<dbReference type="GO" id="GO:0035556">
    <property type="term" value="P:intracellular signal transduction"/>
    <property type="evidence" value="ECO:0007669"/>
    <property type="project" value="InterPro"/>
</dbReference>
<dbReference type="GO" id="GO:0030048">
    <property type="term" value="P:actin filament-based movement"/>
    <property type="evidence" value="ECO:0007669"/>
    <property type="project" value="TreeGrafter"/>
</dbReference>
<protein>
    <recommendedName>
        <fullName evidence="23">Myosin IXB</fullName>
    </recommendedName>
</protein>
<keyword evidence="9" id="KW-0862">Zinc</keyword>
<dbReference type="InterPro" id="IPR036961">
    <property type="entry name" value="Kinesin_motor_dom_sf"/>
</dbReference>
<dbReference type="FunFam" id="1.20.58.530:FF:000009">
    <property type="entry name" value="unconventional myosin-IXb isoform X1"/>
    <property type="match status" value="1"/>
</dbReference>
<dbReference type="InterPro" id="IPR008936">
    <property type="entry name" value="Rho_GTPase_activation_prot"/>
</dbReference>
<feature type="compositionally biased region" description="Basic residues" evidence="16">
    <location>
        <begin position="1871"/>
        <end position="1881"/>
    </location>
</feature>
<dbReference type="Gene3D" id="3.40.850.10">
    <property type="entry name" value="Kinesin motor domain"/>
    <property type="match status" value="2"/>
</dbReference>
<dbReference type="Proteomes" id="UP001239994">
    <property type="component" value="Unassembled WGS sequence"/>
</dbReference>
<dbReference type="PRINTS" id="PR00193">
    <property type="entry name" value="MYOSINHEAVY"/>
</dbReference>
<dbReference type="GO" id="GO:0008270">
    <property type="term" value="F:zinc ion binding"/>
    <property type="evidence" value="ECO:0007669"/>
    <property type="project" value="UniProtKB-KW"/>
</dbReference>
<dbReference type="InterPro" id="IPR027417">
    <property type="entry name" value="P-loop_NTPase"/>
</dbReference>
<feature type="compositionally biased region" description="Basic and acidic residues" evidence="16">
    <location>
        <begin position="1265"/>
        <end position="1313"/>
    </location>
</feature>
<evidence type="ECO:0000256" key="2">
    <source>
        <dbReference type="ARBA" id="ARBA00008314"/>
    </source>
</evidence>
<dbReference type="Pfam" id="PF00788">
    <property type="entry name" value="RA"/>
    <property type="match status" value="1"/>
</dbReference>
<dbReference type="PROSITE" id="PS00479">
    <property type="entry name" value="ZF_DAG_PE_1"/>
    <property type="match status" value="1"/>
</dbReference>
<feature type="region of interest" description="Disordered" evidence="16">
    <location>
        <begin position="1118"/>
        <end position="1433"/>
    </location>
</feature>
<dbReference type="Gene3D" id="1.20.120.720">
    <property type="entry name" value="Myosin VI head, motor domain, U50 subdomain"/>
    <property type="match status" value="1"/>
</dbReference>
<evidence type="ECO:0000256" key="12">
    <source>
        <dbReference type="ARBA" id="ARBA00023123"/>
    </source>
</evidence>
<dbReference type="SMART" id="SM00109">
    <property type="entry name" value="C1"/>
    <property type="match status" value="1"/>
</dbReference>
<dbReference type="GO" id="GO:0005884">
    <property type="term" value="C:actin filament"/>
    <property type="evidence" value="ECO:0007669"/>
    <property type="project" value="TreeGrafter"/>
</dbReference>
<keyword evidence="8" id="KW-0863">Zinc-finger</keyword>
<dbReference type="EMBL" id="JAROKS010000002">
    <property type="protein sequence ID" value="KAK1805884.1"/>
    <property type="molecule type" value="Genomic_DNA"/>
</dbReference>
<dbReference type="InterPro" id="IPR046349">
    <property type="entry name" value="C1-like_sf"/>
</dbReference>
<dbReference type="PROSITE" id="PS51456">
    <property type="entry name" value="MYOSIN_MOTOR"/>
    <property type="match status" value="1"/>
</dbReference>
<evidence type="ECO:0000256" key="1">
    <source>
        <dbReference type="ARBA" id="ARBA00004496"/>
    </source>
</evidence>
<dbReference type="Pfam" id="PF00130">
    <property type="entry name" value="C1_1"/>
    <property type="match status" value="1"/>
</dbReference>
<keyword evidence="3" id="KW-0343">GTPase activation</keyword>
<dbReference type="GO" id="GO:0005096">
    <property type="term" value="F:GTPase activator activity"/>
    <property type="evidence" value="ECO:0007669"/>
    <property type="project" value="UniProtKB-KW"/>
</dbReference>
<dbReference type="Gene3D" id="1.10.10.820">
    <property type="match status" value="1"/>
</dbReference>